<keyword evidence="1" id="KW-0963">Cytoplasm</keyword>
<evidence type="ECO:0008006" key="4">
    <source>
        <dbReference type="Google" id="ProtNLM"/>
    </source>
</evidence>
<dbReference type="Proteomes" id="UP000019141">
    <property type="component" value="Unassembled WGS sequence"/>
</dbReference>
<reference evidence="2 3" key="1">
    <citation type="journal article" date="2014" name="Nature">
        <title>An environmental bacterial taxon with a large and distinct metabolic repertoire.</title>
        <authorList>
            <person name="Wilson M.C."/>
            <person name="Mori T."/>
            <person name="Ruckert C."/>
            <person name="Uria A.R."/>
            <person name="Helf M.J."/>
            <person name="Takada K."/>
            <person name="Gernert C."/>
            <person name="Steffens U.A."/>
            <person name="Heycke N."/>
            <person name="Schmitt S."/>
            <person name="Rinke C."/>
            <person name="Helfrich E.J."/>
            <person name="Brachmann A.O."/>
            <person name="Gurgui C."/>
            <person name="Wakimoto T."/>
            <person name="Kracht M."/>
            <person name="Crusemann M."/>
            <person name="Hentschel U."/>
            <person name="Abe I."/>
            <person name="Matsunaga S."/>
            <person name="Kalinowski J."/>
            <person name="Takeyama H."/>
            <person name="Piel J."/>
        </authorList>
    </citation>
    <scope>NUCLEOTIDE SEQUENCE [LARGE SCALE GENOMIC DNA]</scope>
    <source>
        <strain evidence="3">TSY1</strain>
    </source>
</reference>
<dbReference type="PATRIC" id="fig|1429438.4.peg.4978"/>
<dbReference type="Pfam" id="PF01933">
    <property type="entry name" value="CofD"/>
    <property type="match status" value="1"/>
</dbReference>
<organism evidence="2 3">
    <name type="scientific">Entotheonella factor</name>
    <dbReference type="NCBI Taxonomy" id="1429438"/>
    <lineage>
        <taxon>Bacteria</taxon>
        <taxon>Pseudomonadati</taxon>
        <taxon>Nitrospinota/Tectimicrobiota group</taxon>
        <taxon>Candidatus Tectimicrobiota</taxon>
        <taxon>Candidatus Entotheonellia</taxon>
        <taxon>Candidatus Entotheonellales</taxon>
        <taxon>Candidatus Entotheonellaceae</taxon>
        <taxon>Candidatus Entotheonella</taxon>
    </lineage>
</organism>
<dbReference type="SUPFAM" id="SSF142338">
    <property type="entry name" value="CofD-like"/>
    <property type="match status" value="1"/>
</dbReference>
<dbReference type="InterPro" id="IPR002882">
    <property type="entry name" value="CofD"/>
</dbReference>
<accession>W4LEN6</accession>
<evidence type="ECO:0000313" key="2">
    <source>
        <dbReference type="EMBL" id="ETW96568.1"/>
    </source>
</evidence>
<protein>
    <recommendedName>
        <fullName evidence="4">YvcK family protein</fullName>
    </recommendedName>
</protein>
<comment type="caution">
    <text evidence="2">The sequence shown here is derived from an EMBL/GenBank/DDBJ whole genome shotgun (WGS) entry which is preliminary data.</text>
</comment>
<dbReference type="PANTHER" id="PTHR30135:SF3">
    <property type="entry name" value="GLUCONEOGENESIS FACTOR-RELATED"/>
    <property type="match status" value="1"/>
</dbReference>
<name>W4LEN6_ENTF1</name>
<dbReference type="Gene3D" id="3.40.50.10680">
    <property type="entry name" value="CofD-like domains"/>
    <property type="match status" value="1"/>
</dbReference>
<dbReference type="InterPro" id="IPR038136">
    <property type="entry name" value="CofD-like_dom_sf"/>
</dbReference>
<sequence length="261" mass="27792">FTQSELNGISVGNLILAALSSISGQFSVAVDEVCHAAGITQQVLPVSDAETDIAAELEDGQRVIGEWQIIQRQPRTDVARLYLQPSVQALPQVLEAIATADIVVLCPGSLLTGTIALLLHEGVCEALAATSATCLYVCNLMTQPGQTDGFTAERHLATLRQYLGHRVDGVLVNNGVLPPELVAYYAQHGSQPVPNDLTSDEAAVVYSADLVEHPDVDTIRAYTRPQGNGMQVGLHLIRHDDAKLAAQIMTRVPTSPQGNGN</sequence>
<dbReference type="EMBL" id="AZHW01000770">
    <property type="protein sequence ID" value="ETW96568.1"/>
    <property type="molecule type" value="Genomic_DNA"/>
</dbReference>
<dbReference type="HOGENOM" id="CLU_1063528_0_0_7"/>
<evidence type="ECO:0000256" key="1">
    <source>
        <dbReference type="ARBA" id="ARBA00022490"/>
    </source>
</evidence>
<feature type="non-terminal residue" evidence="2">
    <location>
        <position position="1"/>
    </location>
</feature>
<gene>
    <name evidence="2" type="ORF">ETSY1_26065</name>
</gene>
<dbReference type="GO" id="GO:0043743">
    <property type="term" value="F:LPPG:FO 2-phospho-L-lactate transferase activity"/>
    <property type="evidence" value="ECO:0007669"/>
    <property type="project" value="InterPro"/>
</dbReference>
<proteinExistence type="predicted"/>
<keyword evidence="3" id="KW-1185">Reference proteome</keyword>
<evidence type="ECO:0000313" key="3">
    <source>
        <dbReference type="Proteomes" id="UP000019141"/>
    </source>
</evidence>
<dbReference type="AlphaFoldDB" id="W4LEN6"/>
<dbReference type="PANTHER" id="PTHR30135">
    <property type="entry name" value="UNCHARACTERIZED PROTEIN YVCK-RELATED"/>
    <property type="match status" value="1"/>
</dbReference>
<dbReference type="InterPro" id="IPR010119">
    <property type="entry name" value="Gluconeogen_factor"/>
</dbReference>